<reference evidence="1 2" key="1">
    <citation type="journal article" date="2011" name="Stand. Genomic Sci.">
        <title>Complete genome sequence of Desulfobulbus propionicus type strain (1pr3).</title>
        <authorList>
            <person name="Pagani I."/>
            <person name="Lapidus A."/>
            <person name="Nolan M."/>
            <person name="Lucas S."/>
            <person name="Hammon N."/>
            <person name="Deshpande S."/>
            <person name="Cheng J.F."/>
            <person name="Chertkov O."/>
            <person name="Davenport K."/>
            <person name="Tapia R."/>
            <person name="Han C."/>
            <person name="Goodwin L."/>
            <person name="Pitluck S."/>
            <person name="Liolios K."/>
            <person name="Mavromatis K."/>
            <person name="Ivanova N."/>
            <person name="Mikhailova N."/>
            <person name="Pati A."/>
            <person name="Chen A."/>
            <person name="Palaniappan K."/>
            <person name="Land M."/>
            <person name="Hauser L."/>
            <person name="Chang Y.J."/>
            <person name="Jeffries C.D."/>
            <person name="Detter J.C."/>
            <person name="Brambilla E."/>
            <person name="Kannan K.P."/>
            <person name="Djao O.D."/>
            <person name="Rohde M."/>
            <person name="Pukall R."/>
            <person name="Spring S."/>
            <person name="Goker M."/>
            <person name="Sikorski J."/>
            <person name="Woyke T."/>
            <person name="Bristow J."/>
            <person name="Eisen J.A."/>
            <person name="Markowitz V."/>
            <person name="Hugenholtz P."/>
            <person name="Kyrpides N.C."/>
            <person name="Klenk H.P."/>
        </authorList>
    </citation>
    <scope>NUCLEOTIDE SEQUENCE [LARGE SCALE GENOMIC DNA]</scope>
    <source>
        <strain evidence="2">ATCC 33891 / DSM 2032 / 1pr3</strain>
    </source>
</reference>
<evidence type="ECO:0000313" key="2">
    <source>
        <dbReference type="Proteomes" id="UP000006365"/>
    </source>
</evidence>
<dbReference type="KEGG" id="dpr:Despr_1843"/>
<dbReference type="AlphaFoldDB" id="A0A7U4DPE9"/>
<dbReference type="EMBL" id="CP002364">
    <property type="protein sequence ID" value="ADW17992.1"/>
    <property type="molecule type" value="Genomic_DNA"/>
</dbReference>
<organism evidence="1 2">
    <name type="scientific">Desulfobulbus propionicus (strain ATCC 33891 / DSM 2032 / VKM B-1956 / 1pr3)</name>
    <dbReference type="NCBI Taxonomy" id="577650"/>
    <lineage>
        <taxon>Bacteria</taxon>
        <taxon>Pseudomonadati</taxon>
        <taxon>Thermodesulfobacteriota</taxon>
        <taxon>Desulfobulbia</taxon>
        <taxon>Desulfobulbales</taxon>
        <taxon>Desulfobulbaceae</taxon>
        <taxon>Desulfobulbus</taxon>
    </lineage>
</organism>
<keyword evidence="2" id="KW-1185">Reference proteome</keyword>
<name>A0A7U4DPE9_DESPD</name>
<dbReference type="Proteomes" id="UP000006365">
    <property type="component" value="Chromosome"/>
</dbReference>
<proteinExistence type="predicted"/>
<evidence type="ECO:0000313" key="1">
    <source>
        <dbReference type="EMBL" id="ADW17992.1"/>
    </source>
</evidence>
<accession>A0A7U4DPE9</accession>
<protein>
    <submittedName>
        <fullName evidence="1">Uncharacterized protein</fullName>
    </submittedName>
</protein>
<sequence>MLGALEEDQPFQVLAQLFARYEQRRELHPDDPEAAIFFQTLRTILAQVQSCNLNRR</sequence>
<gene>
    <name evidence="1" type="ordered locus">Despr_1843</name>
</gene>